<dbReference type="PANTHER" id="PTHR46564:SF1">
    <property type="entry name" value="TRANSPOSASE"/>
    <property type="match status" value="1"/>
</dbReference>
<name>A0AAW4IW20_9GAMM</name>
<sequence>MDESGFEKEVIRAFGYTPLGKPCIDIYNYQKTKRTNVIGALHHKSLFAVDTFTHNINWQVVYDWFKYNVIPRLGRKSVIVMDNARFHKNKRIKKLLNRHGHRILWLPPYSPDLNPIEKKWAEVKKLRQGWGENNLNHLFSNVCCYNFKLD</sequence>
<proteinExistence type="predicted"/>
<dbReference type="Pfam" id="PF13358">
    <property type="entry name" value="DDE_3"/>
    <property type="match status" value="1"/>
</dbReference>
<gene>
    <name evidence="2" type="ORF">J3491_06380</name>
</gene>
<reference evidence="2 3" key="1">
    <citation type="submission" date="2021-03" db="EMBL/GenBank/DDBJ databases">
        <authorList>
            <person name="Shang D.-D."/>
            <person name="Du Z.-J."/>
            <person name="Chen G.-J."/>
        </authorList>
    </citation>
    <scope>NUCLEOTIDE SEQUENCE [LARGE SCALE GENOMIC DNA]</scope>
    <source>
        <strain evidence="2 3">F2608</strain>
    </source>
</reference>
<dbReference type="RefSeq" id="WP_207969585.1">
    <property type="nucleotide sequence ID" value="NZ_JAGBKN010000010.1"/>
</dbReference>
<dbReference type="AlphaFoldDB" id="A0AAW4IW20"/>
<dbReference type="EMBL" id="JAGBKN010000010">
    <property type="protein sequence ID" value="MBO1516958.1"/>
    <property type="molecule type" value="Genomic_DNA"/>
</dbReference>
<dbReference type="InterPro" id="IPR038717">
    <property type="entry name" value="Tc1-like_DDE_dom"/>
</dbReference>
<keyword evidence="3" id="KW-1185">Reference proteome</keyword>
<evidence type="ECO:0000313" key="2">
    <source>
        <dbReference type="EMBL" id="MBO1516958.1"/>
    </source>
</evidence>
<dbReference type="Proteomes" id="UP000664161">
    <property type="component" value="Unassembled WGS sequence"/>
</dbReference>
<dbReference type="SUPFAM" id="SSF53098">
    <property type="entry name" value="Ribonuclease H-like"/>
    <property type="match status" value="1"/>
</dbReference>
<feature type="domain" description="Tc1-like transposase DDE" evidence="1">
    <location>
        <begin position="1"/>
        <end position="125"/>
    </location>
</feature>
<evidence type="ECO:0000313" key="3">
    <source>
        <dbReference type="Proteomes" id="UP000664161"/>
    </source>
</evidence>
<accession>A0AAW4IW20</accession>
<dbReference type="InterPro" id="IPR047655">
    <property type="entry name" value="Transpos_IS630-like"/>
</dbReference>
<dbReference type="InterPro" id="IPR012337">
    <property type="entry name" value="RNaseH-like_sf"/>
</dbReference>
<protein>
    <submittedName>
        <fullName evidence="2">IS630 family transposase</fullName>
    </submittedName>
</protein>
<comment type="caution">
    <text evidence="2">The sequence shown here is derived from an EMBL/GenBank/DDBJ whole genome shotgun (WGS) entry which is preliminary data.</text>
</comment>
<dbReference type="InterPro" id="IPR036397">
    <property type="entry name" value="RNaseH_sf"/>
</dbReference>
<dbReference type="NCBIfam" id="NF033545">
    <property type="entry name" value="transpos_IS630"/>
    <property type="match status" value="1"/>
</dbReference>
<organism evidence="2 3">
    <name type="scientific">Psychrobacter halodurans</name>
    <dbReference type="NCBI Taxonomy" id="2818439"/>
    <lineage>
        <taxon>Bacteria</taxon>
        <taxon>Pseudomonadati</taxon>
        <taxon>Pseudomonadota</taxon>
        <taxon>Gammaproteobacteria</taxon>
        <taxon>Moraxellales</taxon>
        <taxon>Moraxellaceae</taxon>
        <taxon>Psychrobacter</taxon>
    </lineage>
</organism>
<evidence type="ECO:0000259" key="1">
    <source>
        <dbReference type="Pfam" id="PF13358"/>
    </source>
</evidence>
<dbReference type="GO" id="GO:0003676">
    <property type="term" value="F:nucleic acid binding"/>
    <property type="evidence" value="ECO:0007669"/>
    <property type="project" value="InterPro"/>
</dbReference>
<dbReference type="Gene3D" id="3.30.420.10">
    <property type="entry name" value="Ribonuclease H-like superfamily/Ribonuclease H"/>
    <property type="match status" value="1"/>
</dbReference>
<dbReference type="PANTHER" id="PTHR46564">
    <property type="entry name" value="TRANSPOSASE"/>
    <property type="match status" value="1"/>
</dbReference>